<keyword evidence="2" id="KW-0479">Metal-binding</keyword>
<feature type="compositionally biased region" description="Low complexity" evidence="7">
    <location>
        <begin position="175"/>
        <end position="192"/>
    </location>
</feature>
<keyword evidence="10" id="KW-1185">Reference proteome</keyword>
<proteinExistence type="predicted"/>
<feature type="domain" description="PHD-type" evidence="8">
    <location>
        <begin position="558"/>
        <end position="613"/>
    </location>
</feature>
<dbReference type="InterPro" id="IPR019787">
    <property type="entry name" value="Znf_PHD-finger"/>
</dbReference>
<name>A0AAD7Y0M4_9FUNG</name>
<evidence type="ECO:0000256" key="5">
    <source>
        <dbReference type="ARBA" id="ARBA00023242"/>
    </source>
</evidence>
<dbReference type="PANTHER" id="PTHR12628:SF10">
    <property type="entry name" value="HOMEOBOX DOMAIN-CONTAINING PROTEIN"/>
    <property type="match status" value="1"/>
</dbReference>
<feature type="compositionally biased region" description="Polar residues" evidence="7">
    <location>
        <begin position="243"/>
        <end position="260"/>
    </location>
</feature>
<dbReference type="AlphaFoldDB" id="A0AAD7Y0M4"/>
<gene>
    <name evidence="9" type="ORF">O0I10_006921</name>
</gene>
<keyword evidence="3 6" id="KW-0863">Zinc-finger</keyword>
<dbReference type="GO" id="GO:0003677">
    <property type="term" value="F:DNA binding"/>
    <property type="evidence" value="ECO:0007669"/>
    <property type="project" value="TreeGrafter"/>
</dbReference>
<feature type="region of interest" description="Disordered" evidence="7">
    <location>
        <begin position="232"/>
        <end position="316"/>
    </location>
</feature>
<evidence type="ECO:0000259" key="8">
    <source>
        <dbReference type="PROSITE" id="PS50016"/>
    </source>
</evidence>
<organism evidence="9 10">
    <name type="scientific">Lichtheimia ornata</name>
    <dbReference type="NCBI Taxonomy" id="688661"/>
    <lineage>
        <taxon>Eukaryota</taxon>
        <taxon>Fungi</taxon>
        <taxon>Fungi incertae sedis</taxon>
        <taxon>Mucoromycota</taxon>
        <taxon>Mucoromycotina</taxon>
        <taxon>Mucoromycetes</taxon>
        <taxon>Mucorales</taxon>
        <taxon>Lichtheimiaceae</taxon>
        <taxon>Lichtheimia</taxon>
    </lineage>
</organism>
<evidence type="ECO:0000313" key="9">
    <source>
        <dbReference type="EMBL" id="KAJ8657367.1"/>
    </source>
</evidence>
<feature type="compositionally biased region" description="Polar residues" evidence="7">
    <location>
        <begin position="425"/>
        <end position="437"/>
    </location>
</feature>
<reference evidence="9 10" key="1">
    <citation type="submission" date="2023-03" db="EMBL/GenBank/DDBJ databases">
        <title>Genome sequence of Lichtheimia ornata CBS 291.66.</title>
        <authorList>
            <person name="Mohabir J.T."/>
            <person name="Shea T.P."/>
            <person name="Kurbessoian T."/>
            <person name="Berby B."/>
            <person name="Fontaine J."/>
            <person name="Livny J."/>
            <person name="Gnirke A."/>
            <person name="Stajich J.E."/>
            <person name="Cuomo C.A."/>
        </authorList>
    </citation>
    <scope>NUCLEOTIDE SEQUENCE [LARGE SCALE GENOMIC DNA]</scope>
    <source>
        <strain evidence="9">CBS 291.66</strain>
    </source>
</reference>
<feature type="compositionally biased region" description="Acidic residues" evidence="7">
    <location>
        <begin position="375"/>
        <end position="388"/>
    </location>
</feature>
<comment type="caution">
    <text evidence="9">The sequence shown here is derived from an EMBL/GenBank/DDBJ whole genome shotgun (WGS) entry which is preliminary data.</text>
</comment>
<evidence type="ECO:0000256" key="3">
    <source>
        <dbReference type="ARBA" id="ARBA00022771"/>
    </source>
</evidence>
<feature type="compositionally biased region" description="Acidic residues" evidence="7">
    <location>
        <begin position="341"/>
        <end position="356"/>
    </location>
</feature>
<keyword evidence="4" id="KW-0862">Zinc</keyword>
<feature type="compositionally biased region" description="Basic residues" evidence="7">
    <location>
        <begin position="440"/>
        <end position="462"/>
    </location>
</feature>
<accession>A0AAD7Y0M4</accession>
<feature type="region of interest" description="Disordered" evidence="7">
    <location>
        <begin position="417"/>
        <end position="466"/>
    </location>
</feature>
<dbReference type="InterPro" id="IPR013083">
    <property type="entry name" value="Znf_RING/FYVE/PHD"/>
</dbReference>
<dbReference type="RefSeq" id="XP_058342280.1">
    <property type="nucleotide sequence ID" value="XM_058486945.1"/>
</dbReference>
<evidence type="ECO:0000256" key="7">
    <source>
        <dbReference type="SAM" id="MobiDB-lite"/>
    </source>
</evidence>
<dbReference type="GeneID" id="83214331"/>
<dbReference type="GO" id="GO:0005634">
    <property type="term" value="C:nucleus"/>
    <property type="evidence" value="ECO:0007669"/>
    <property type="project" value="UniProtKB-SubCell"/>
</dbReference>
<dbReference type="EMBL" id="JARTCD010000032">
    <property type="protein sequence ID" value="KAJ8657367.1"/>
    <property type="molecule type" value="Genomic_DNA"/>
</dbReference>
<dbReference type="Gene3D" id="3.30.40.10">
    <property type="entry name" value="Zinc/RING finger domain, C3HC4 (zinc finger)"/>
    <property type="match status" value="1"/>
</dbReference>
<dbReference type="Proteomes" id="UP001234581">
    <property type="component" value="Unassembled WGS sequence"/>
</dbReference>
<dbReference type="PANTHER" id="PTHR12628">
    <property type="entry name" value="POLYCOMB-LIKE TRANSCRIPTION FACTOR"/>
    <property type="match status" value="1"/>
</dbReference>
<dbReference type="GO" id="GO:0008270">
    <property type="term" value="F:zinc ion binding"/>
    <property type="evidence" value="ECO:0007669"/>
    <property type="project" value="UniProtKB-KW"/>
</dbReference>
<dbReference type="Pfam" id="PF00628">
    <property type="entry name" value="PHD"/>
    <property type="match status" value="1"/>
</dbReference>
<feature type="region of interest" description="Disordered" evidence="7">
    <location>
        <begin position="331"/>
        <end position="388"/>
    </location>
</feature>
<dbReference type="GO" id="GO:0045814">
    <property type="term" value="P:negative regulation of gene expression, epigenetic"/>
    <property type="evidence" value="ECO:0007669"/>
    <property type="project" value="TreeGrafter"/>
</dbReference>
<protein>
    <recommendedName>
        <fullName evidence="8">PHD-type domain-containing protein</fullName>
    </recommendedName>
</protein>
<feature type="region of interest" description="Disordered" evidence="7">
    <location>
        <begin position="1"/>
        <end position="54"/>
    </location>
</feature>
<feature type="region of interest" description="Disordered" evidence="7">
    <location>
        <begin position="87"/>
        <end position="106"/>
    </location>
</feature>
<evidence type="ECO:0000256" key="2">
    <source>
        <dbReference type="ARBA" id="ARBA00022723"/>
    </source>
</evidence>
<keyword evidence="5" id="KW-0539">Nucleus</keyword>
<feature type="region of interest" description="Disordered" evidence="7">
    <location>
        <begin position="172"/>
        <end position="192"/>
    </location>
</feature>
<evidence type="ECO:0000313" key="10">
    <source>
        <dbReference type="Proteomes" id="UP001234581"/>
    </source>
</evidence>
<feature type="compositionally biased region" description="Polar residues" evidence="7">
    <location>
        <begin position="1"/>
        <end position="11"/>
    </location>
</feature>
<evidence type="ECO:0000256" key="4">
    <source>
        <dbReference type="ARBA" id="ARBA00022833"/>
    </source>
</evidence>
<comment type="subcellular location">
    <subcellularLocation>
        <location evidence="1">Nucleus</location>
    </subcellularLocation>
</comment>
<sequence length="625" mass="68695">MTTTISKSTTPAAVKASGSPAKKKQRNNAAKKSSVATASPQPVFPANRDSVSMDHNNPVFMAAAAAAAANDLAMVFPFSGMNTSSTEQQSSAFSAKPKEVSAGPPRHENTTLLPIASSQMATGSPAPPPPTAGPIAWHLLLSYYYQQQLLLPPLVKDDVFLAAPSVINDNESVITTNSSNDDGSSNSSATAAAAAPNSTVGWAPTPCLSPVTSPSDFLCNHEPLFDGIEDLQQQQQQHKHTHNSNYFDDNDDTQITSNITNDDHPASETSDSPATPPPLFDWYDFKDDNDNAAHMPTPSPTASDHESCSLFGDVDEPLDFDDEISSICSDEDVTRRRELSFDDDEEEEDDEDDEDGYALPSSGTSLKRKRSMLSSDEEDDDDDEDEGDQGIMEHVEEDQEGLAKDNIPVLQRLHRLRLSPPVVSKPTTTATRKTPVNQQRKQKPKPAAKRRTKRHSGRRGARPKAIPAAAVYDDLEDEQDGVHRTIFERLTHAGIDWCRYCGTTEGVNWRPGPWGKRTLCNKHGCDYKGYGIASRLPRLDLSAFSNEKLEDRRRPVVQQFCVVCQKPESTNDNKLIPCEGGCSRAYHQQCRIPAITTAAYQDQQWCCSTVCRENRKRNKVGPYEM</sequence>
<dbReference type="PROSITE" id="PS50016">
    <property type="entry name" value="ZF_PHD_2"/>
    <property type="match status" value="1"/>
</dbReference>
<evidence type="ECO:0000256" key="6">
    <source>
        <dbReference type="PROSITE-ProRule" id="PRU00146"/>
    </source>
</evidence>
<dbReference type="SUPFAM" id="SSF57903">
    <property type="entry name" value="FYVE/PHD zinc finger"/>
    <property type="match status" value="1"/>
</dbReference>
<dbReference type="InterPro" id="IPR011011">
    <property type="entry name" value="Znf_FYVE_PHD"/>
</dbReference>
<dbReference type="GO" id="GO:0003682">
    <property type="term" value="F:chromatin binding"/>
    <property type="evidence" value="ECO:0007669"/>
    <property type="project" value="TreeGrafter"/>
</dbReference>
<evidence type="ECO:0000256" key="1">
    <source>
        <dbReference type="ARBA" id="ARBA00004123"/>
    </source>
</evidence>